<evidence type="ECO:0000256" key="2">
    <source>
        <dbReference type="ARBA" id="ARBA00022679"/>
    </source>
</evidence>
<protein>
    <submittedName>
        <fullName evidence="5">2-keto-3-deoxygluconate kinase</fullName>
    </submittedName>
</protein>
<name>A0A1M4ZL58_9RHOB</name>
<dbReference type="InterPro" id="IPR029056">
    <property type="entry name" value="Ribokinase-like"/>
</dbReference>
<keyword evidence="3 5" id="KW-0418">Kinase</keyword>
<evidence type="ECO:0000313" key="6">
    <source>
        <dbReference type="Proteomes" id="UP000325134"/>
    </source>
</evidence>
<dbReference type="Pfam" id="PF00294">
    <property type="entry name" value="PfkB"/>
    <property type="match status" value="1"/>
</dbReference>
<feature type="domain" description="Carbohydrate kinase PfkB" evidence="4">
    <location>
        <begin position="3"/>
        <end position="295"/>
    </location>
</feature>
<sequence length="302" mass="32038">MRVLAIGECMAELSPVGETGQFRLGFAGDTFNTAWYLARVCPQADVAYFTAVGDDALSAQMRSATTSGGMDDSLVQVIQGGTVGLYLISLNHGERSFSYWRGQSAARRMLEHPSRLETACAASNVICFSGITLAILDPAQRAVLLSALKVARASGKTIVFDPNLRPQLWAQVDEMPKTVMQGGAVSDIVLPSYEDEARWFADDSPQATVSRYVDAGATTVIVKNGADPVHYAHAGLSGDVPVEPLGKVVDTTAAGDSFNAEILAGLIEGAPIATRIKRACDLAARVVQEPGALVPVDPTRKR</sequence>
<dbReference type="GO" id="GO:0008673">
    <property type="term" value="F:2-dehydro-3-deoxygluconokinase activity"/>
    <property type="evidence" value="ECO:0007669"/>
    <property type="project" value="TreeGrafter"/>
</dbReference>
<dbReference type="CDD" id="cd01166">
    <property type="entry name" value="KdgK"/>
    <property type="match status" value="1"/>
</dbReference>
<gene>
    <name evidence="5" type="ORF">SAMN05444279_12041</name>
</gene>
<dbReference type="SUPFAM" id="SSF53613">
    <property type="entry name" value="Ribokinase-like"/>
    <property type="match status" value="1"/>
</dbReference>
<organism evidence="5 6">
    <name type="scientific">Ruegeria intermedia</name>
    <dbReference type="NCBI Taxonomy" id="996115"/>
    <lineage>
        <taxon>Bacteria</taxon>
        <taxon>Pseudomonadati</taxon>
        <taxon>Pseudomonadota</taxon>
        <taxon>Alphaproteobacteria</taxon>
        <taxon>Rhodobacterales</taxon>
        <taxon>Roseobacteraceae</taxon>
        <taxon>Ruegeria</taxon>
    </lineage>
</organism>
<dbReference type="GO" id="GO:0005829">
    <property type="term" value="C:cytosol"/>
    <property type="evidence" value="ECO:0007669"/>
    <property type="project" value="TreeGrafter"/>
</dbReference>
<dbReference type="AlphaFoldDB" id="A0A1M4ZL58"/>
<dbReference type="InterPro" id="IPR050306">
    <property type="entry name" value="PfkB_Carbo_kinase"/>
</dbReference>
<keyword evidence="2" id="KW-0808">Transferase</keyword>
<dbReference type="Proteomes" id="UP000325134">
    <property type="component" value="Unassembled WGS sequence"/>
</dbReference>
<reference evidence="5 6" key="1">
    <citation type="submission" date="2016-11" db="EMBL/GenBank/DDBJ databases">
        <authorList>
            <person name="Varghese N."/>
            <person name="Submissions S."/>
        </authorList>
    </citation>
    <scope>NUCLEOTIDE SEQUENCE [LARGE SCALE GENOMIC DNA]</scope>
    <source>
        <strain evidence="5 6">DSM 29341</strain>
    </source>
</reference>
<dbReference type="GO" id="GO:0042840">
    <property type="term" value="P:D-glucuronate catabolic process"/>
    <property type="evidence" value="ECO:0007669"/>
    <property type="project" value="TreeGrafter"/>
</dbReference>
<dbReference type="GO" id="GO:0019698">
    <property type="term" value="P:D-galacturonate catabolic process"/>
    <property type="evidence" value="ECO:0007669"/>
    <property type="project" value="TreeGrafter"/>
</dbReference>
<dbReference type="RefSeq" id="WP_149776644.1">
    <property type="nucleotide sequence ID" value="NZ_FQVK01000020.1"/>
</dbReference>
<evidence type="ECO:0000259" key="4">
    <source>
        <dbReference type="Pfam" id="PF00294"/>
    </source>
</evidence>
<accession>A0A1M4ZL58</accession>
<dbReference type="EMBL" id="FQVK01000020">
    <property type="protein sequence ID" value="SHF18306.1"/>
    <property type="molecule type" value="Genomic_DNA"/>
</dbReference>
<evidence type="ECO:0000256" key="1">
    <source>
        <dbReference type="ARBA" id="ARBA00010688"/>
    </source>
</evidence>
<dbReference type="OrthoDB" id="9776822at2"/>
<evidence type="ECO:0000256" key="3">
    <source>
        <dbReference type="ARBA" id="ARBA00022777"/>
    </source>
</evidence>
<dbReference type="InterPro" id="IPR011611">
    <property type="entry name" value="PfkB_dom"/>
</dbReference>
<dbReference type="PANTHER" id="PTHR43085:SF15">
    <property type="entry name" value="2-DEHYDRO-3-DEOXYGLUCONOKINASE"/>
    <property type="match status" value="1"/>
</dbReference>
<keyword evidence="6" id="KW-1185">Reference proteome</keyword>
<proteinExistence type="inferred from homology"/>
<evidence type="ECO:0000313" key="5">
    <source>
        <dbReference type="EMBL" id="SHF18306.1"/>
    </source>
</evidence>
<dbReference type="Gene3D" id="3.40.1190.20">
    <property type="match status" value="1"/>
</dbReference>
<dbReference type="PANTHER" id="PTHR43085">
    <property type="entry name" value="HEXOKINASE FAMILY MEMBER"/>
    <property type="match status" value="1"/>
</dbReference>
<comment type="similarity">
    <text evidence="1">Belongs to the carbohydrate kinase PfkB family.</text>
</comment>
<dbReference type="GO" id="GO:0006974">
    <property type="term" value="P:DNA damage response"/>
    <property type="evidence" value="ECO:0007669"/>
    <property type="project" value="TreeGrafter"/>
</dbReference>